<dbReference type="GO" id="GO:0071008">
    <property type="term" value="C:U2-type post-mRNA release spliceosomal complex"/>
    <property type="evidence" value="ECO:0007669"/>
    <property type="project" value="TreeGrafter"/>
</dbReference>
<gene>
    <name evidence="4" type="ORF">EJ04DRAFT_513229</name>
</gene>
<comment type="caution">
    <text evidence="4">The sequence shown here is derived from an EMBL/GenBank/DDBJ whole genome shotgun (WGS) entry which is preliminary data.</text>
</comment>
<dbReference type="InterPro" id="IPR022783">
    <property type="entry name" value="GCFC_dom"/>
</dbReference>
<proteinExistence type="inferred from homology"/>
<evidence type="ECO:0000256" key="2">
    <source>
        <dbReference type="SAM" id="MobiDB-lite"/>
    </source>
</evidence>
<dbReference type="InterPro" id="IPR000467">
    <property type="entry name" value="G_patch_dom"/>
</dbReference>
<reference evidence="4" key="1">
    <citation type="journal article" date="2020" name="Stud. Mycol.">
        <title>101 Dothideomycetes genomes: a test case for predicting lifestyles and emergence of pathogens.</title>
        <authorList>
            <person name="Haridas S."/>
            <person name="Albert R."/>
            <person name="Binder M."/>
            <person name="Bloem J."/>
            <person name="Labutti K."/>
            <person name="Salamov A."/>
            <person name="Andreopoulos B."/>
            <person name="Baker S."/>
            <person name="Barry K."/>
            <person name="Bills G."/>
            <person name="Bluhm B."/>
            <person name="Cannon C."/>
            <person name="Castanera R."/>
            <person name="Culley D."/>
            <person name="Daum C."/>
            <person name="Ezra D."/>
            <person name="Gonzalez J."/>
            <person name="Henrissat B."/>
            <person name="Kuo A."/>
            <person name="Liang C."/>
            <person name="Lipzen A."/>
            <person name="Lutzoni F."/>
            <person name="Magnuson J."/>
            <person name="Mondo S."/>
            <person name="Nolan M."/>
            <person name="Ohm R."/>
            <person name="Pangilinan J."/>
            <person name="Park H.-J."/>
            <person name="Ramirez L."/>
            <person name="Alfaro M."/>
            <person name="Sun H."/>
            <person name="Tritt A."/>
            <person name="Yoshinaga Y."/>
            <person name="Zwiers L.-H."/>
            <person name="Turgeon B."/>
            <person name="Goodwin S."/>
            <person name="Spatafora J."/>
            <person name="Crous P."/>
            <person name="Grigoriev I."/>
        </authorList>
    </citation>
    <scope>NUCLEOTIDE SEQUENCE</scope>
    <source>
        <strain evidence="4">CBS 125425</strain>
    </source>
</reference>
<evidence type="ECO:0000259" key="3">
    <source>
        <dbReference type="PROSITE" id="PS50174"/>
    </source>
</evidence>
<dbReference type="Pfam" id="PF07842">
    <property type="entry name" value="GCFC"/>
    <property type="match status" value="1"/>
</dbReference>
<dbReference type="Pfam" id="PF01585">
    <property type="entry name" value="G-patch"/>
    <property type="match status" value="1"/>
</dbReference>
<feature type="compositionally biased region" description="Basic and acidic residues" evidence="2">
    <location>
        <begin position="66"/>
        <end position="85"/>
    </location>
</feature>
<protein>
    <recommendedName>
        <fullName evidence="3">G-patch domain-containing protein</fullName>
    </recommendedName>
</protein>
<evidence type="ECO:0000313" key="5">
    <source>
        <dbReference type="Proteomes" id="UP000799444"/>
    </source>
</evidence>
<keyword evidence="5" id="KW-1185">Reference proteome</keyword>
<accession>A0A9P4QYJ8</accession>
<dbReference type="GO" id="GO:0003676">
    <property type="term" value="F:nucleic acid binding"/>
    <property type="evidence" value="ECO:0007669"/>
    <property type="project" value="InterPro"/>
</dbReference>
<dbReference type="PANTHER" id="PTHR23329:SF1">
    <property type="entry name" value="TUFTELIN-INTERACTING PROTEIN 11"/>
    <property type="match status" value="1"/>
</dbReference>
<organism evidence="4 5">
    <name type="scientific">Polyplosphaeria fusca</name>
    <dbReference type="NCBI Taxonomy" id="682080"/>
    <lineage>
        <taxon>Eukaryota</taxon>
        <taxon>Fungi</taxon>
        <taxon>Dikarya</taxon>
        <taxon>Ascomycota</taxon>
        <taxon>Pezizomycotina</taxon>
        <taxon>Dothideomycetes</taxon>
        <taxon>Pleosporomycetidae</taxon>
        <taxon>Pleosporales</taxon>
        <taxon>Tetraplosphaeriaceae</taxon>
        <taxon>Polyplosphaeria</taxon>
    </lineage>
</organism>
<feature type="domain" description="G-patch" evidence="3">
    <location>
        <begin position="20"/>
        <end position="66"/>
    </location>
</feature>
<evidence type="ECO:0000256" key="1">
    <source>
        <dbReference type="ARBA" id="ARBA00010900"/>
    </source>
</evidence>
<evidence type="ECO:0000313" key="4">
    <source>
        <dbReference type="EMBL" id="KAF2733459.1"/>
    </source>
</evidence>
<dbReference type="SMART" id="SM00443">
    <property type="entry name" value="G_patch"/>
    <property type="match status" value="1"/>
</dbReference>
<dbReference type="GO" id="GO:0000390">
    <property type="term" value="P:spliceosomal complex disassembly"/>
    <property type="evidence" value="ECO:0007669"/>
    <property type="project" value="InterPro"/>
</dbReference>
<dbReference type="OrthoDB" id="4822at2759"/>
<dbReference type="Proteomes" id="UP000799444">
    <property type="component" value="Unassembled WGS sequence"/>
</dbReference>
<dbReference type="PANTHER" id="PTHR23329">
    <property type="entry name" value="TUFTELIN-INTERACTING PROTEIN 11-RELATED"/>
    <property type="match status" value="1"/>
</dbReference>
<comment type="similarity">
    <text evidence="1">Belongs to the TFP11/STIP family.</text>
</comment>
<dbReference type="AlphaFoldDB" id="A0A9P4QYJ8"/>
<dbReference type="InterPro" id="IPR045211">
    <property type="entry name" value="TFP11/STIP/Ntr1"/>
</dbReference>
<sequence>MSFKRKRGQDGDEPAPKPKGLSFAQRMMQKMGHKEGEGLGREGQGMTAPIDVVMREKNAGLGSAPEKSRQAKEEERRQKKMRGEEFSDSEEESRKKHKKRQGKPSASSTPRPRKPRYQTIDDIESTGLKLPETLVTLDMTGGKLLTNSLSQEDKLAGRIRAELGSFAEASHALQNDRLELDQRESELQFELQNLELHITKSKDFRAELQTLCEIGDLVELIDKLQDLNDEYSSRLNESIMVAAIKGHVESAEDLADLLVQLKRLPTYQGQRSTRKTSPLGSLIHSSVLPKLQRMITSWDVEEPFEMAHLMSLASAVFPPFAEEQSKRLVAMKIQTALKGLSYRAFGKEKVASWIVPWLDILPPVVCTEILSTVKSNLRLLLSKQDLAKGPPASLELWRRHLDIDSLLLSNTVPRIAQLLRETFVIDPSDQQMDEWLVAQKWAPLIGPRVFTELLSTVFMPKFLDTLRVWLSADPDYSEISGWYQFWEEQISSTGVDTSTVLAPALTYIDRASDGNGQAPPDVEDFMAQPREANMEEAAPGPTTADEPTFRDIIEAWCAEEDLLLVALREAHQATGLPLFRITASASGKGGVAVYLKGDLIYAQDKKNKNVWEPVALDDSLIQRAAGK</sequence>
<dbReference type="EMBL" id="ML996161">
    <property type="protein sequence ID" value="KAF2733459.1"/>
    <property type="molecule type" value="Genomic_DNA"/>
</dbReference>
<name>A0A9P4QYJ8_9PLEO</name>
<feature type="region of interest" description="Disordered" evidence="2">
    <location>
        <begin position="1"/>
        <end position="125"/>
    </location>
</feature>
<dbReference type="PROSITE" id="PS50174">
    <property type="entry name" value="G_PATCH"/>
    <property type="match status" value="1"/>
</dbReference>